<reference evidence="2 3" key="1">
    <citation type="submission" date="2023-08" db="EMBL/GenBank/DDBJ databases">
        <authorList>
            <person name="Beyer A.R."/>
            <person name="Cuttino I."/>
            <person name="Clifton D.R."/>
            <person name="Poitier J.S."/>
            <person name="White J."/>
            <person name="Ko C."/>
            <person name="Russell D.A."/>
            <person name="Jacobs-Sera D."/>
            <person name="Hatfull G.F."/>
        </authorList>
    </citation>
    <scope>NUCLEOTIDE SEQUENCE [LARGE SCALE GENOMIC DNA]</scope>
</reference>
<protein>
    <submittedName>
        <fullName evidence="2">Uncharacterized protein</fullName>
    </submittedName>
</protein>
<accession>A0AA96HT87</accession>
<organism evidence="2 3">
    <name type="scientific">Arthrobacter phage Altadena</name>
    <dbReference type="NCBI Taxonomy" id="3059064"/>
    <lineage>
        <taxon>Viruses</taxon>
        <taxon>Duplodnaviria</taxon>
        <taxon>Heunggongvirae</taxon>
        <taxon>Uroviricota</taxon>
        <taxon>Caudoviricetes</taxon>
        <taxon>Berryhillviridae</taxon>
        <taxon>Altadenavirus</taxon>
        <taxon>Altadenavirus altadena</taxon>
    </lineage>
</organism>
<keyword evidence="3" id="KW-1185">Reference proteome</keyword>
<feature type="compositionally biased region" description="Basic and acidic residues" evidence="1">
    <location>
        <begin position="44"/>
        <end position="67"/>
    </location>
</feature>
<dbReference type="Proteomes" id="UP001304441">
    <property type="component" value="Segment"/>
</dbReference>
<gene>
    <name evidence="2" type="primary">46</name>
    <name evidence="2" type="ORF">SEA_ALTADENA_46</name>
</gene>
<dbReference type="EMBL" id="OR521058">
    <property type="protein sequence ID" value="WNO25868.1"/>
    <property type="molecule type" value="Genomic_DNA"/>
</dbReference>
<evidence type="ECO:0000256" key="1">
    <source>
        <dbReference type="SAM" id="MobiDB-lite"/>
    </source>
</evidence>
<evidence type="ECO:0000313" key="3">
    <source>
        <dbReference type="Proteomes" id="UP001304441"/>
    </source>
</evidence>
<feature type="region of interest" description="Disordered" evidence="1">
    <location>
        <begin position="1"/>
        <end position="67"/>
    </location>
</feature>
<evidence type="ECO:0000313" key="2">
    <source>
        <dbReference type="EMBL" id="WNO25868.1"/>
    </source>
</evidence>
<sequence>MTTHGNDNKSGGRHERRASSPAAGEVLPGDLGPSEAPGPGDAPRPGERRLALEEERAGRELVERRRG</sequence>
<feature type="compositionally biased region" description="Basic and acidic residues" evidence="1">
    <location>
        <begin position="1"/>
        <end position="13"/>
    </location>
</feature>
<proteinExistence type="predicted"/>
<name>A0AA96HT87_9CAUD</name>